<evidence type="ECO:0000313" key="1">
    <source>
        <dbReference type="EMBL" id="KAK9707977.1"/>
    </source>
</evidence>
<dbReference type="SUPFAM" id="SSF56672">
    <property type="entry name" value="DNA/RNA polymerases"/>
    <property type="match status" value="1"/>
</dbReference>
<dbReference type="Proteomes" id="UP001458880">
    <property type="component" value="Unassembled WGS sequence"/>
</dbReference>
<dbReference type="InterPro" id="IPR043502">
    <property type="entry name" value="DNA/RNA_pol_sf"/>
</dbReference>
<gene>
    <name evidence="1" type="ORF">QE152_g27530</name>
</gene>
<reference evidence="1 2" key="1">
    <citation type="journal article" date="2024" name="BMC Genomics">
        <title>De novo assembly and annotation of Popillia japonica's genome with initial clues to its potential as an invasive pest.</title>
        <authorList>
            <person name="Cucini C."/>
            <person name="Boschi S."/>
            <person name="Funari R."/>
            <person name="Cardaioli E."/>
            <person name="Iannotti N."/>
            <person name="Marturano G."/>
            <person name="Paoli F."/>
            <person name="Bruttini M."/>
            <person name="Carapelli A."/>
            <person name="Frati F."/>
            <person name="Nardi F."/>
        </authorList>
    </citation>
    <scope>NUCLEOTIDE SEQUENCE [LARGE SCALE GENOMIC DNA]</scope>
    <source>
        <strain evidence="1">DMR45628</strain>
    </source>
</reference>
<dbReference type="AlphaFoldDB" id="A0AAW1JUG3"/>
<keyword evidence="2" id="KW-1185">Reference proteome</keyword>
<name>A0AAW1JUG3_POPJA</name>
<organism evidence="1 2">
    <name type="scientific">Popillia japonica</name>
    <name type="common">Japanese beetle</name>
    <dbReference type="NCBI Taxonomy" id="7064"/>
    <lineage>
        <taxon>Eukaryota</taxon>
        <taxon>Metazoa</taxon>
        <taxon>Ecdysozoa</taxon>
        <taxon>Arthropoda</taxon>
        <taxon>Hexapoda</taxon>
        <taxon>Insecta</taxon>
        <taxon>Pterygota</taxon>
        <taxon>Neoptera</taxon>
        <taxon>Endopterygota</taxon>
        <taxon>Coleoptera</taxon>
        <taxon>Polyphaga</taxon>
        <taxon>Scarabaeiformia</taxon>
        <taxon>Scarabaeidae</taxon>
        <taxon>Rutelinae</taxon>
        <taxon>Popillia</taxon>
    </lineage>
</organism>
<dbReference type="PANTHER" id="PTHR47331">
    <property type="entry name" value="PHD-TYPE DOMAIN-CONTAINING PROTEIN"/>
    <property type="match status" value="1"/>
</dbReference>
<sequence>MYRQVVMHPSHTPFQRILWRENKEDAIKTDELTRVTYGTAPASFLAVRALQQLARDESQNFPIGYEIILRDFYVDDLLTGANTLAEGNQIVDEVLAILRKGGFELRKWNSNTKNLLKRFDRSDDMSVLNLDKDEEANTLGLQ</sequence>
<accession>A0AAW1JUG3</accession>
<proteinExistence type="predicted"/>
<dbReference type="GO" id="GO:0071897">
    <property type="term" value="P:DNA biosynthetic process"/>
    <property type="evidence" value="ECO:0007669"/>
    <property type="project" value="UniProtKB-ARBA"/>
</dbReference>
<comment type="caution">
    <text evidence="1">The sequence shown here is derived from an EMBL/GenBank/DDBJ whole genome shotgun (WGS) entry which is preliminary data.</text>
</comment>
<protein>
    <recommendedName>
        <fullName evidence="3">Reverse transcriptase domain-containing protein</fullName>
    </recommendedName>
</protein>
<evidence type="ECO:0000313" key="2">
    <source>
        <dbReference type="Proteomes" id="UP001458880"/>
    </source>
</evidence>
<dbReference type="EMBL" id="JASPKY010000339">
    <property type="protein sequence ID" value="KAK9707977.1"/>
    <property type="molecule type" value="Genomic_DNA"/>
</dbReference>
<evidence type="ECO:0008006" key="3">
    <source>
        <dbReference type="Google" id="ProtNLM"/>
    </source>
</evidence>